<proteinExistence type="predicted"/>
<sequence>MPSARSSHAYACTIPRAPLTGCSAGRRVPVRLYASRKALHPHVHQRWSAPPSRPCTSDTQQPVDDSRDAPLRGATSDPNSSHLSRRFVARPTRLCAVPGPGGNRSGRPGRVLLRRDPPVLWDLDRANLIHTLTFRAEDFRGDRTDVEAHLKDFDDALARLALPALEEVVVILPEPEEAGVYMAEEASVYTAVEATLRRAMPLLEQRQALRVLWTTTEPSFRGWNCDSTEDVSMGVYDAVCRASTPGFLLVYVRNQAPFFVPPVVVETVSTRK</sequence>
<evidence type="ECO:0000256" key="1">
    <source>
        <dbReference type="SAM" id="MobiDB-lite"/>
    </source>
</evidence>
<keyword evidence="3" id="KW-1185">Reference proteome</keyword>
<feature type="region of interest" description="Disordered" evidence="1">
    <location>
        <begin position="42"/>
        <end position="83"/>
    </location>
</feature>
<protein>
    <submittedName>
        <fullName evidence="2">Uncharacterized protein</fullName>
    </submittedName>
</protein>
<dbReference type="EMBL" id="JARKIE010000018">
    <property type="protein sequence ID" value="KAJ7701249.1"/>
    <property type="molecule type" value="Genomic_DNA"/>
</dbReference>
<reference evidence="2" key="1">
    <citation type="submission" date="2023-03" db="EMBL/GenBank/DDBJ databases">
        <title>Massive genome expansion in bonnet fungi (Mycena s.s.) driven by repeated elements and novel gene families across ecological guilds.</title>
        <authorList>
            <consortium name="Lawrence Berkeley National Laboratory"/>
            <person name="Harder C.B."/>
            <person name="Miyauchi S."/>
            <person name="Viragh M."/>
            <person name="Kuo A."/>
            <person name="Thoen E."/>
            <person name="Andreopoulos B."/>
            <person name="Lu D."/>
            <person name="Skrede I."/>
            <person name="Drula E."/>
            <person name="Henrissat B."/>
            <person name="Morin E."/>
            <person name="Kohler A."/>
            <person name="Barry K."/>
            <person name="LaButti K."/>
            <person name="Morin E."/>
            <person name="Salamov A."/>
            <person name="Lipzen A."/>
            <person name="Mereny Z."/>
            <person name="Hegedus B."/>
            <person name="Baldrian P."/>
            <person name="Stursova M."/>
            <person name="Weitz H."/>
            <person name="Taylor A."/>
            <person name="Grigoriev I.V."/>
            <person name="Nagy L.G."/>
            <person name="Martin F."/>
            <person name="Kauserud H."/>
        </authorList>
    </citation>
    <scope>NUCLEOTIDE SEQUENCE</scope>
    <source>
        <strain evidence="2">CBHHK067</strain>
    </source>
</reference>
<name>A0AAD7GLZ0_MYCRO</name>
<evidence type="ECO:0000313" key="3">
    <source>
        <dbReference type="Proteomes" id="UP001221757"/>
    </source>
</evidence>
<gene>
    <name evidence="2" type="ORF">B0H17DRAFT_200860</name>
</gene>
<comment type="caution">
    <text evidence="2">The sequence shown here is derived from an EMBL/GenBank/DDBJ whole genome shotgun (WGS) entry which is preliminary data.</text>
</comment>
<feature type="compositionally biased region" description="Polar residues" evidence="1">
    <location>
        <begin position="54"/>
        <end position="63"/>
    </location>
</feature>
<organism evidence="2 3">
    <name type="scientific">Mycena rosella</name>
    <name type="common">Pink bonnet</name>
    <name type="synonym">Agaricus rosellus</name>
    <dbReference type="NCBI Taxonomy" id="1033263"/>
    <lineage>
        <taxon>Eukaryota</taxon>
        <taxon>Fungi</taxon>
        <taxon>Dikarya</taxon>
        <taxon>Basidiomycota</taxon>
        <taxon>Agaricomycotina</taxon>
        <taxon>Agaricomycetes</taxon>
        <taxon>Agaricomycetidae</taxon>
        <taxon>Agaricales</taxon>
        <taxon>Marasmiineae</taxon>
        <taxon>Mycenaceae</taxon>
        <taxon>Mycena</taxon>
    </lineage>
</organism>
<dbReference type="Proteomes" id="UP001221757">
    <property type="component" value="Unassembled WGS sequence"/>
</dbReference>
<evidence type="ECO:0000313" key="2">
    <source>
        <dbReference type="EMBL" id="KAJ7701249.1"/>
    </source>
</evidence>
<accession>A0AAD7GLZ0</accession>
<dbReference type="AlphaFoldDB" id="A0AAD7GLZ0"/>